<gene>
    <name evidence="1" type="ORF">CC1G_10896</name>
</gene>
<dbReference type="RefSeq" id="XP_001839033.2">
    <property type="nucleotide sequence ID" value="XM_001838981.2"/>
</dbReference>
<protein>
    <submittedName>
        <fullName evidence="1">Uncharacterized protein</fullName>
    </submittedName>
</protein>
<dbReference type="InParanoid" id="A8P5V8"/>
<keyword evidence="2" id="KW-1185">Reference proteome</keyword>
<accession>A8P5V8</accession>
<dbReference type="HOGENOM" id="CLU_2757690_0_0_1"/>
<comment type="caution">
    <text evidence="1">The sequence shown here is derived from an EMBL/GenBank/DDBJ whole genome shotgun (WGS) entry which is preliminary data.</text>
</comment>
<dbReference type="EMBL" id="AACS02000011">
    <property type="protein sequence ID" value="EAU82777.2"/>
    <property type="molecule type" value="Genomic_DNA"/>
</dbReference>
<dbReference type="AlphaFoldDB" id="A8P5V8"/>
<reference evidence="1 2" key="1">
    <citation type="journal article" date="2010" name="Proc. Natl. Acad. Sci. U.S.A.">
        <title>Insights into evolution of multicellular fungi from the assembled chromosomes of the mushroom Coprinopsis cinerea (Coprinus cinereus).</title>
        <authorList>
            <person name="Stajich J.E."/>
            <person name="Wilke S.K."/>
            <person name="Ahren D."/>
            <person name="Au C.H."/>
            <person name="Birren B.W."/>
            <person name="Borodovsky M."/>
            <person name="Burns C."/>
            <person name="Canback B."/>
            <person name="Casselton L.A."/>
            <person name="Cheng C.K."/>
            <person name="Deng J."/>
            <person name="Dietrich F.S."/>
            <person name="Fargo D.C."/>
            <person name="Farman M.L."/>
            <person name="Gathman A.C."/>
            <person name="Goldberg J."/>
            <person name="Guigo R."/>
            <person name="Hoegger P.J."/>
            <person name="Hooker J.B."/>
            <person name="Huggins A."/>
            <person name="James T.Y."/>
            <person name="Kamada T."/>
            <person name="Kilaru S."/>
            <person name="Kodira C."/>
            <person name="Kues U."/>
            <person name="Kupfer D."/>
            <person name="Kwan H.S."/>
            <person name="Lomsadze A."/>
            <person name="Li W."/>
            <person name="Lilly W.W."/>
            <person name="Ma L.J."/>
            <person name="Mackey A.J."/>
            <person name="Manning G."/>
            <person name="Martin F."/>
            <person name="Muraguchi H."/>
            <person name="Natvig D.O."/>
            <person name="Palmerini H."/>
            <person name="Ramesh M.A."/>
            <person name="Rehmeyer C.J."/>
            <person name="Roe B.A."/>
            <person name="Shenoy N."/>
            <person name="Stanke M."/>
            <person name="Ter-Hovhannisyan V."/>
            <person name="Tunlid A."/>
            <person name="Velagapudi R."/>
            <person name="Vision T.J."/>
            <person name="Zeng Q."/>
            <person name="Zolan M.E."/>
            <person name="Pukkila P.J."/>
        </authorList>
    </citation>
    <scope>NUCLEOTIDE SEQUENCE [LARGE SCALE GENOMIC DNA]</scope>
    <source>
        <strain evidence="2">Okayama-7 / 130 / ATCC MYA-4618 / FGSC 9003</strain>
    </source>
</reference>
<proteinExistence type="predicted"/>
<evidence type="ECO:0000313" key="1">
    <source>
        <dbReference type="EMBL" id="EAU82777.2"/>
    </source>
</evidence>
<dbReference type="VEuPathDB" id="FungiDB:CC1G_10896"/>
<evidence type="ECO:0000313" key="2">
    <source>
        <dbReference type="Proteomes" id="UP000001861"/>
    </source>
</evidence>
<organism evidence="1 2">
    <name type="scientific">Coprinopsis cinerea (strain Okayama-7 / 130 / ATCC MYA-4618 / FGSC 9003)</name>
    <name type="common">Inky cap fungus</name>
    <name type="synonym">Hormographiella aspergillata</name>
    <dbReference type="NCBI Taxonomy" id="240176"/>
    <lineage>
        <taxon>Eukaryota</taxon>
        <taxon>Fungi</taxon>
        <taxon>Dikarya</taxon>
        <taxon>Basidiomycota</taxon>
        <taxon>Agaricomycotina</taxon>
        <taxon>Agaricomycetes</taxon>
        <taxon>Agaricomycetidae</taxon>
        <taxon>Agaricales</taxon>
        <taxon>Agaricineae</taxon>
        <taxon>Psathyrellaceae</taxon>
        <taxon>Coprinopsis</taxon>
    </lineage>
</organism>
<dbReference type="GeneID" id="6015633"/>
<dbReference type="KEGG" id="cci:CC1G_10896"/>
<sequence length="70" mass="8041">MDPRRREREPEHEPEEVPLQFFQHAHRMAIHGGNFIQARNFFDVRVQVNIDLTPAAIALTAISTAALCLF</sequence>
<name>A8P5V8_COPC7</name>
<dbReference type="Proteomes" id="UP000001861">
    <property type="component" value="Unassembled WGS sequence"/>
</dbReference>